<sequence>MKFQLKKRLLILASFQLGILFISFLIIHKITLLSYINISFYISAALLFTSLLIYTINTGFFDVMSKSLNLAFTRGNGKRRFEDIPSLSELVTISQKPLLFYGSITGLCMLIALFFYYILRT</sequence>
<keyword evidence="3" id="KW-1185">Reference proteome</keyword>
<comment type="caution">
    <text evidence="2">The sequence shown here is derived from an EMBL/GenBank/DDBJ whole genome shotgun (WGS) entry which is preliminary data.</text>
</comment>
<accession>A0ABT0WBN1</accession>
<gene>
    <name evidence="2" type="ORF">NDK43_16490</name>
</gene>
<evidence type="ECO:0000313" key="3">
    <source>
        <dbReference type="Proteomes" id="UP001523262"/>
    </source>
</evidence>
<keyword evidence="1" id="KW-0472">Membrane</keyword>
<feature type="transmembrane region" description="Helical" evidence="1">
    <location>
        <begin position="33"/>
        <end position="56"/>
    </location>
</feature>
<name>A0ABT0WBN1_9BACI</name>
<reference evidence="2 3" key="1">
    <citation type="submission" date="2022-06" db="EMBL/GenBank/DDBJ databases">
        <authorList>
            <person name="Jeon C.O."/>
        </authorList>
    </citation>
    <scope>NUCLEOTIDE SEQUENCE [LARGE SCALE GENOMIC DNA]</scope>
    <source>
        <strain evidence="2 3">KCTC 13943</strain>
    </source>
</reference>
<dbReference type="Proteomes" id="UP001523262">
    <property type="component" value="Unassembled WGS sequence"/>
</dbReference>
<feature type="transmembrane region" description="Helical" evidence="1">
    <location>
        <begin position="98"/>
        <end position="119"/>
    </location>
</feature>
<proteinExistence type="predicted"/>
<organism evidence="2 3">
    <name type="scientific">Neobacillus pocheonensis</name>
    <dbReference type="NCBI Taxonomy" id="363869"/>
    <lineage>
        <taxon>Bacteria</taxon>
        <taxon>Bacillati</taxon>
        <taxon>Bacillota</taxon>
        <taxon>Bacilli</taxon>
        <taxon>Bacillales</taxon>
        <taxon>Bacillaceae</taxon>
        <taxon>Neobacillus</taxon>
    </lineage>
</organism>
<keyword evidence="1" id="KW-1133">Transmembrane helix</keyword>
<evidence type="ECO:0000313" key="2">
    <source>
        <dbReference type="EMBL" id="MCM2533691.1"/>
    </source>
</evidence>
<dbReference type="EMBL" id="JAMQCR010000001">
    <property type="protein sequence ID" value="MCM2533691.1"/>
    <property type="molecule type" value="Genomic_DNA"/>
</dbReference>
<protein>
    <submittedName>
        <fullName evidence="2">DUF3899 domain-containing protein</fullName>
    </submittedName>
</protein>
<feature type="transmembrane region" description="Helical" evidence="1">
    <location>
        <begin position="9"/>
        <end position="27"/>
    </location>
</feature>
<evidence type="ECO:0000256" key="1">
    <source>
        <dbReference type="SAM" id="Phobius"/>
    </source>
</evidence>
<keyword evidence="1" id="KW-0812">Transmembrane</keyword>